<name>A0A1G7TXG6_9PROT</name>
<reference evidence="2" key="1">
    <citation type="submission" date="2016-10" db="EMBL/GenBank/DDBJ databases">
        <authorList>
            <person name="Varghese N."/>
            <person name="Submissions S."/>
        </authorList>
    </citation>
    <scope>NUCLEOTIDE SEQUENCE [LARGE SCALE GENOMIC DNA]</scope>
    <source>
        <strain evidence="2">930I</strain>
    </source>
</reference>
<dbReference type="OrthoDB" id="259086at2"/>
<dbReference type="Pfam" id="PF03692">
    <property type="entry name" value="CxxCxxCC"/>
    <property type="match status" value="1"/>
</dbReference>
<gene>
    <name evidence="1" type="ORF">SAMN05421742_101134</name>
</gene>
<dbReference type="Proteomes" id="UP000217076">
    <property type="component" value="Unassembled WGS sequence"/>
</dbReference>
<proteinExistence type="predicted"/>
<evidence type="ECO:0000313" key="1">
    <source>
        <dbReference type="EMBL" id="SDG39888.1"/>
    </source>
</evidence>
<keyword evidence="2" id="KW-1185">Reference proteome</keyword>
<accession>A0A1G7TXG6</accession>
<sequence length="242" mass="24723">MSPEGLRPLLQRLHRLQAADTRHRLARGRDAAALARLLAAAGRRAGAGIAAAETILPPPAPVACGPACPFCCHVPVTAAVAEVIIIARHLDPTLAPEARRRLARRLANLTAAGAGLDGDARSRQRLPCPLLDGASCRVHPLRPLVCRAVASVEVAACRAAHASHMVEGVPQVRAHLLAVNAVAAGLEAGLAEAGLGGDIDLALGLAVCLLDPGAATAWLAGEPSPLADLARPPQLVAPQLDG</sequence>
<dbReference type="RefSeq" id="WP_092614008.1">
    <property type="nucleotide sequence ID" value="NZ_FNCV01000001.1"/>
</dbReference>
<dbReference type="STRING" id="83401.SAMN05421742_101134"/>
<dbReference type="EMBL" id="FNCV01000001">
    <property type="protein sequence ID" value="SDG39888.1"/>
    <property type="molecule type" value="Genomic_DNA"/>
</dbReference>
<organism evidence="1 2">
    <name type="scientific">Roseospirillum parvum</name>
    <dbReference type="NCBI Taxonomy" id="83401"/>
    <lineage>
        <taxon>Bacteria</taxon>
        <taxon>Pseudomonadati</taxon>
        <taxon>Pseudomonadota</taxon>
        <taxon>Alphaproteobacteria</taxon>
        <taxon>Rhodospirillales</taxon>
        <taxon>Rhodospirillaceae</taxon>
        <taxon>Roseospirillum</taxon>
    </lineage>
</organism>
<dbReference type="AlphaFoldDB" id="A0A1G7TXG6"/>
<dbReference type="InterPro" id="IPR005358">
    <property type="entry name" value="Puta_zinc/iron-chelating_dom"/>
</dbReference>
<protein>
    <submittedName>
        <fullName evidence="1">Putative zinc-or iron-chelating domain-containing protein</fullName>
    </submittedName>
</protein>
<evidence type="ECO:0000313" key="2">
    <source>
        <dbReference type="Proteomes" id="UP000217076"/>
    </source>
</evidence>